<evidence type="ECO:0000313" key="1">
    <source>
        <dbReference type="EMBL" id="EWY88821.1"/>
    </source>
</evidence>
<organism evidence="1 2">
    <name type="scientific">Fusarium oxysporum NRRL 32931</name>
    <dbReference type="NCBI Taxonomy" id="660029"/>
    <lineage>
        <taxon>Eukaryota</taxon>
        <taxon>Fungi</taxon>
        <taxon>Dikarya</taxon>
        <taxon>Ascomycota</taxon>
        <taxon>Pezizomycotina</taxon>
        <taxon>Sordariomycetes</taxon>
        <taxon>Hypocreomycetidae</taxon>
        <taxon>Hypocreales</taxon>
        <taxon>Nectriaceae</taxon>
        <taxon>Fusarium</taxon>
        <taxon>Fusarium oxysporum species complex</taxon>
    </lineage>
</organism>
<sequence length="142" mass="15672">MLTLTMTQFFVYSFFDHDSPSKNDRNCLDSSCWLLNKVPMNAYVTNQPAGVSLTLRGTDSSLLFSRLCPYPDLDSVEGLGYDNAGPWISGLGRTFCGPFSLFTRFGWFSSFTSSSIRSSQDLTIQHGSHPFSATRSLAVSSP</sequence>
<dbReference type="AlphaFoldDB" id="W9I8J3"/>
<evidence type="ECO:0000313" key="2">
    <source>
        <dbReference type="Proteomes" id="UP000030753"/>
    </source>
</evidence>
<dbReference type="EMBL" id="JH717844">
    <property type="protein sequence ID" value="EWY88821.1"/>
    <property type="molecule type" value="Genomic_DNA"/>
</dbReference>
<dbReference type="HOGENOM" id="CLU_1815870_0_0_1"/>
<reference evidence="1 2" key="1">
    <citation type="submission" date="2011-06" db="EMBL/GenBank/DDBJ databases">
        <title>The Genome Sequence of Fusarium oxysporum FOSC 3-a.</title>
        <authorList>
            <consortium name="The Broad Institute Genome Sequencing Platform"/>
            <person name="Ma L.-J."/>
            <person name="Gale L.R."/>
            <person name="Schwartz D.C."/>
            <person name="Zhou S."/>
            <person name="Corby-Kistler H."/>
            <person name="Young S.K."/>
            <person name="Zeng Q."/>
            <person name="Gargeya S."/>
            <person name="Fitzgerald M."/>
            <person name="Haas B."/>
            <person name="Abouelleil A."/>
            <person name="Alvarado L."/>
            <person name="Arachchi H.M."/>
            <person name="Berlin A."/>
            <person name="Brown A."/>
            <person name="Chapman S.B."/>
            <person name="Chen Z."/>
            <person name="Dunbar C."/>
            <person name="Freedman E."/>
            <person name="Gearin G."/>
            <person name="Gellesch M."/>
            <person name="Goldberg J."/>
            <person name="Griggs A."/>
            <person name="Gujja S."/>
            <person name="Heiman D."/>
            <person name="Howarth C."/>
            <person name="Larson L."/>
            <person name="Lui A."/>
            <person name="MacDonald P.J.P."/>
            <person name="Mehta T."/>
            <person name="Montmayeur A."/>
            <person name="Murphy C."/>
            <person name="Neiman D."/>
            <person name="Pearson M."/>
            <person name="Priest M."/>
            <person name="Roberts A."/>
            <person name="Saif S."/>
            <person name="Shea T."/>
            <person name="Shenoy N."/>
            <person name="Sisk P."/>
            <person name="Stolte C."/>
            <person name="Sykes S."/>
            <person name="Wortman J."/>
            <person name="Nusbaum C."/>
            <person name="Birren B."/>
        </authorList>
    </citation>
    <scope>NUCLEOTIDE SEQUENCE [LARGE SCALE GENOMIC DNA]</scope>
    <source>
        <strain evidence="2">FOSC 3-a</strain>
    </source>
</reference>
<name>W9I8J3_FUSOX</name>
<proteinExistence type="predicted"/>
<protein>
    <submittedName>
        <fullName evidence="1">Uncharacterized protein</fullName>
    </submittedName>
</protein>
<gene>
    <name evidence="1" type="ORF">FOYG_09857</name>
</gene>
<accession>W9I8J3</accession>
<dbReference type="Proteomes" id="UP000030753">
    <property type="component" value="Unassembled WGS sequence"/>
</dbReference>